<proteinExistence type="predicted"/>
<evidence type="ECO:0000259" key="1">
    <source>
        <dbReference type="Pfam" id="PF01243"/>
    </source>
</evidence>
<name>A0A6C0GJD5_9BACT</name>
<accession>A0A6C0GJD5</accession>
<organism evidence="2 3">
    <name type="scientific">Rhodocytophaga rosea</name>
    <dbReference type="NCBI Taxonomy" id="2704465"/>
    <lineage>
        <taxon>Bacteria</taxon>
        <taxon>Pseudomonadati</taxon>
        <taxon>Bacteroidota</taxon>
        <taxon>Cytophagia</taxon>
        <taxon>Cytophagales</taxon>
        <taxon>Rhodocytophagaceae</taxon>
        <taxon>Rhodocytophaga</taxon>
    </lineage>
</organism>
<dbReference type="EMBL" id="CP048222">
    <property type="protein sequence ID" value="QHT68069.1"/>
    <property type="molecule type" value="Genomic_DNA"/>
</dbReference>
<reference evidence="2 3" key="1">
    <citation type="submission" date="2020-01" db="EMBL/GenBank/DDBJ databases">
        <authorList>
            <person name="Kim M.K."/>
        </authorList>
    </citation>
    <scope>NUCLEOTIDE SEQUENCE [LARGE SCALE GENOMIC DNA]</scope>
    <source>
        <strain evidence="2 3">172606-1</strain>
    </source>
</reference>
<dbReference type="InterPro" id="IPR011576">
    <property type="entry name" value="Pyridox_Oxase_N"/>
</dbReference>
<evidence type="ECO:0000313" key="2">
    <source>
        <dbReference type="EMBL" id="QHT68069.1"/>
    </source>
</evidence>
<dbReference type="PANTHER" id="PTHR39336">
    <property type="entry name" value="PYRIDOXAMINE PHOSPHATE OXIDASE FAMILY PROTEIN (AFU_ORTHOLOGUE AFUA_6G11440)"/>
    <property type="match status" value="1"/>
</dbReference>
<dbReference type="Proteomes" id="UP000480178">
    <property type="component" value="Chromosome"/>
</dbReference>
<dbReference type="Gene3D" id="2.30.110.10">
    <property type="entry name" value="Electron Transport, Fmn-binding Protein, Chain A"/>
    <property type="match status" value="1"/>
</dbReference>
<dbReference type="Pfam" id="PF01243">
    <property type="entry name" value="PNPOx_N"/>
    <property type="match status" value="1"/>
</dbReference>
<keyword evidence="3" id="KW-1185">Reference proteome</keyword>
<dbReference type="SUPFAM" id="SSF50475">
    <property type="entry name" value="FMN-binding split barrel"/>
    <property type="match status" value="1"/>
</dbReference>
<evidence type="ECO:0000313" key="3">
    <source>
        <dbReference type="Proteomes" id="UP000480178"/>
    </source>
</evidence>
<dbReference type="AlphaFoldDB" id="A0A6C0GJD5"/>
<dbReference type="InterPro" id="IPR012349">
    <property type="entry name" value="Split_barrel_FMN-bd"/>
</dbReference>
<dbReference type="KEGG" id="rhoz:GXP67_16190"/>
<protein>
    <submittedName>
        <fullName evidence="2">Pyridoxamine 5'-phosphate oxidase family protein</fullName>
    </submittedName>
</protein>
<dbReference type="PANTHER" id="PTHR39336:SF1">
    <property type="entry name" value="PYRIDOXAMINE PHOSPHATE OXIDASE FAMILY PROTEIN (AFU_ORTHOLOGUE AFUA_6G11440)"/>
    <property type="match status" value="1"/>
</dbReference>
<feature type="domain" description="Pyridoxamine 5'-phosphate oxidase N-terminal" evidence="1">
    <location>
        <begin position="10"/>
        <end position="129"/>
    </location>
</feature>
<dbReference type="RefSeq" id="WP_162444089.1">
    <property type="nucleotide sequence ID" value="NZ_CP048222.1"/>
</dbReference>
<gene>
    <name evidence="2" type="ORF">GXP67_16190</name>
</gene>
<sequence>MGKQFVSIDSATQVFIENQKLFFVATAGSGKVNLSPKGMDTLRILDSNRVVWLNLTGSGNETAAHLLEYNRITLMFCAFEGKPNIIRLYGKANVYHHNDPQWNELIHLFPKLPGSRQIIDVQVELVQSSCGMSVPFMAYQAEREDLKHWTEKQGEDRIREYWERKNAVSLDGKPSGISL</sequence>